<proteinExistence type="inferred from homology"/>
<dbReference type="Proteomes" id="UP000675940">
    <property type="component" value="Unassembled WGS sequence"/>
</dbReference>
<feature type="domain" description="Metallo-beta-lactamase" evidence="2">
    <location>
        <begin position="88"/>
        <end position="272"/>
    </location>
</feature>
<dbReference type="InterPro" id="IPR036866">
    <property type="entry name" value="RibonucZ/Hydroxyglut_hydro"/>
</dbReference>
<sequence>MFEMVVALCMGAGEVTCREALLPGFESATEAACGAQTPVIPAFLAGTPVGAPFCREVGGTLTVQEVAPGLFVHEGRIEEPDQANRGDVSNLAFVIGERSVAVIDSGSARWIGESLWRAIRARTDLPVSHVILTHMHPDHVFGASVLAEAGARVMGHAGLPRALLDREQNYLESLRRLLGDEAFAGTMPPRIDSTVAQETTIDLGGRVMRLVPHGPAHTGVDLSVVDEATGTLIAGDLLFHRHTPALDGSIRGWQREIAGLTDEPFTRVVPGHGAASLPWPEGAEALTRYLDALAHDTRAAIDAGERLGAAVEQIAESERPYWVLFDAYNPRNATVAFTELEWE</sequence>
<dbReference type="Gene3D" id="3.60.15.10">
    <property type="entry name" value="Ribonuclease Z/Hydroxyacylglutathione hydrolase-like"/>
    <property type="match status" value="1"/>
</dbReference>
<dbReference type="PANTHER" id="PTHR42951">
    <property type="entry name" value="METALLO-BETA-LACTAMASE DOMAIN-CONTAINING"/>
    <property type="match status" value="1"/>
</dbReference>
<protein>
    <submittedName>
        <fullName evidence="3">Quinoprotein relay system zinc metallohydrolase 2</fullName>
    </submittedName>
</protein>
<dbReference type="InterPro" id="IPR030829">
    <property type="entry name" value="SoxH-rel_PQQ_2"/>
</dbReference>
<dbReference type="SMART" id="SM00849">
    <property type="entry name" value="Lactamase_B"/>
    <property type="match status" value="1"/>
</dbReference>
<comment type="similarity">
    <text evidence="1">Belongs to the metallo-beta-lactamase superfamily. Class-B beta-lactamase family.</text>
</comment>
<comment type="caution">
    <text evidence="3">The sequence shown here is derived from an EMBL/GenBank/DDBJ whole genome shotgun (WGS) entry which is preliminary data.</text>
</comment>
<name>A0A940S342_9RHOB</name>
<evidence type="ECO:0000256" key="1">
    <source>
        <dbReference type="ARBA" id="ARBA00005250"/>
    </source>
</evidence>
<gene>
    <name evidence="3" type="ORF">J5474_19690</name>
</gene>
<dbReference type="GO" id="GO:0017001">
    <property type="term" value="P:antibiotic catabolic process"/>
    <property type="evidence" value="ECO:0007669"/>
    <property type="project" value="UniProtKB-ARBA"/>
</dbReference>
<dbReference type="InterPro" id="IPR001279">
    <property type="entry name" value="Metallo-B-lactamas"/>
</dbReference>
<keyword evidence="4" id="KW-1185">Reference proteome</keyword>
<accession>A0A940S342</accession>
<dbReference type="NCBIfam" id="TIGR04559">
    <property type="entry name" value="SoxH_rel_PQQ_2"/>
    <property type="match status" value="1"/>
</dbReference>
<dbReference type="AlphaFoldDB" id="A0A940S342"/>
<evidence type="ECO:0000259" key="2">
    <source>
        <dbReference type="SMART" id="SM00849"/>
    </source>
</evidence>
<dbReference type="CDD" id="cd16282">
    <property type="entry name" value="metallo-hydrolase-like_MBL-fold"/>
    <property type="match status" value="1"/>
</dbReference>
<evidence type="ECO:0000313" key="3">
    <source>
        <dbReference type="EMBL" id="MBP0484701.1"/>
    </source>
</evidence>
<dbReference type="RefSeq" id="WP_209363287.1">
    <property type="nucleotide sequence ID" value="NZ_JAGISH010000016.1"/>
</dbReference>
<dbReference type="EMBL" id="JAGISH010000016">
    <property type="protein sequence ID" value="MBP0484701.1"/>
    <property type="molecule type" value="Genomic_DNA"/>
</dbReference>
<dbReference type="Pfam" id="PF00753">
    <property type="entry name" value="Lactamase_B"/>
    <property type="match status" value="1"/>
</dbReference>
<dbReference type="SUPFAM" id="SSF56281">
    <property type="entry name" value="Metallo-hydrolase/oxidoreductase"/>
    <property type="match status" value="1"/>
</dbReference>
<dbReference type="PANTHER" id="PTHR42951:SF4">
    <property type="entry name" value="ACYL-COENZYME A THIOESTERASE MBLAC2"/>
    <property type="match status" value="1"/>
</dbReference>
<evidence type="ECO:0000313" key="4">
    <source>
        <dbReference type="Proteomes" id="UP000675940"/>
    </source>
</evidence>
<organism evidence="3 4">
    <name type="scientific">Sagittula salina</name>
    <dbReference type="NCBI Taxonomy" id="2820268"/>
    <lineage>
        <taxon>Bacteria</taxon>
        <taxon>Pseudomonadati</taxon>
        <taxon>Pseudomonadota</taxon>
        <taxon>Alphaproteobacteria</taxon>
        <taxon>Rhodobacterales</taxon>
        <taxon>Roseobacteraceae</taxon>
        <taxon>Sagittula</taxon>
    </lineage>
</organism>
<reference evidence="3" key="1">
    <citation type="submission" date="2021-03" db="EMBL/GenBank/DDBJ databases">
        <title>Sagittula salina sp. nov. strain M10.9X isolated from the marine waste.</title>
        <authorList>
            <person name="Satari L."/>
            <person name="Molina-Menor E."/>
            <person name="Vidal-Verdu A."/>
            <person name="Pascual J."/>
            <person name="Pereto J."/>
            <person name="Porcar M."/>
        </authorList>
    </citation>
    <scope>NUCLEOTIDE SEQUENCE</scope>
    <source>
        <strain evidence="3">M10.9X</strain>
    </source>
</reference>
<dbReference type="InterPro" id="IPR050855">
    <property type="entry name" value="NDM-1-like"/>
</dbReference>